<evidence type="ECO:0000259" key="1">
    <source>
        <dbReference type="Pfam" id="PF10615"/>
    </source>
</evidence>
<dbReference type="Gene3D" id="3.20.180.10">
    <property type="entry name" value="PNP-oxidase-like"/>
    <property type="match status" value="1"/>
</dbReference>
<dbReference type="SUPFAM" id="SSF50475">
    <property type="entry name" value="FMN-binding split barrel"/>
    <property type="match status" value="1"/>
</dbReference>
<protein>
    <recommendedName>
        <fullName evidence="1">DUF2470 domain-containing protein</fullName>
    </recommendedName>
</protein>
<dbReference type="EMBL" id="QEFB01000013">
    <property type="protein sequence ID" value="PWC06288.1"/>
    <property type="molecule type" value="Genomic_DNA"/>
</dbReference>
<dbReference type="AlphaFoldDB" id="A0A2U1TBM4"/>
<organism evidence="2 3">
    <name type="scientific">Mycetocola zhujimingii</name>
    <dbReference type="NCBI Taxonomy" id="2079792"/>
    <lineage>
        <taxon>Bacteria</taxon>
        <taxon>Bacillati</taxon>
        <taxon>Actinomycetota</taxon>
        <taxon>Actinomycetes</taxon>
        <taxon>Micrococcales</taxon>
        <taxon>Microbacteriaceae</taxon>
        <taxon>Mycetocola</taxon>
    </lineage>
</organism>
<feature type="domain" description="DUF2470" evidence="1">
    <location>
        <begin position="13"/>
        <end position="83"/>
    </location>
</feature>
<proteinExistence type="predicted"/>
<sequence>MAAHNFDSTVVDAVLRHMNSDHADDNLLIARAFVSHDASAARMVDLDGDGGTWLVRVGGEEREARVPWSTPVTERAEIRREVVVLYEAACARLGVSARDH</sequence>
<accession>A0A2U1TBM4</accession>
<reference evidence="3" key="1">
    <citation type="submission" date="2018-04" db="EMBL/GenBank/DDBJ databases">
        <authorList>
            <person name="Liu S."/>
            <person name="Wang Z."/>
            <person name="Li J."/>
        </authorList>
    </citation>
    <scope>NUCLEOTIDE SEQUENCE [LARGE SCALE GENOMIC DNA]</scope>
    <source>
        <strain evidence="3">622</strain>
    </source>
</reference>
<name>A0A2U1TBM4_9MICO</name>
<keyword evidence="3" id="KW-1185">Reference proteome</keyword>
<dbReference type="Pfam" id="PF10615">
    <property type="entry name" value="DUF2470"/>
    <property type="match status" value="1"/>
</dbReference>
<dbReference type="InterPro" id="IPR019595">
    <property type="entry name" value="DUF2470"/>
</dbReference>
<dbReference type="Proteomes" id="UP000244962">
    <property type="component" value="Unassembled WGS sequence"/>
</dbReference>
<dbReference type="RefSeq" id="WP_108963314.1">
    <property type="nucleotide sequence ID" value="NZ_QEFB01000013.1"/>
</dbReference>
<dbReference type="InterPro" id="IPR037119">
    <property type="entry name" value="Haem_oxidase_HugZ-like_sf"/>
</dbReference>
<evidence type="ECO:0000313" key="3">
    <source>
        <dbReference type="Proteomes" id="UP000244962"/>
    </source>
</evidence>
<gene>
    <name evidence="2" type="ORF">DF223_11835</name>
</gene>
<evidence type="ECO:0000313" key="2">
    <source>
        <dbReference type="EMBL" id="PWC06288.1"/>
    </source>
</evidence>
<comment type="caution">
    <text evidence="2">The sequence shown here is derived from an EMBL/GenBank/DDBJ whole genome shotgun (WGS) entry which is preliminary data.</text>
</comment>